<accession>A0A8J7DP11</accession>
<gene>
    <name evidence="2" type="ORF">IQ249_06155</name>
</gene>
<evidence type="ECO:0000313" key="3">
    <source>
        <dbReference type="Proteomes" id="UP000654482"/>
    </source>
</evidence>
<keyword evidence="3" id="KW-1185">Reference proteome</keyword>
<dbReference type="RefSeq" id="WP_194028575.1">
    <property type="nucleotide sequence ID" value="NZ_JADEWZ010000007.1"/>
</dbReference>
<dbReference type="EMBL" id="JADEWZ010000007">
    <property type="protein sequence ID" value="MBE9115479.1"/>
    <property type="molecule type" value="Genomic_DNA"/>
</dbReference>
<sequence length="188" mass="22310">MFPWIEVLKKVFVCELIIPENLNRERICTWLRSNHAGNVSCYYKNINNQRAWIIQFSTEDEKLIRRLQDRCKEKAFDSLKNKGIENQNLKKSVKDFRETVKGLRESIKKLEDDNNRLRGIEYDRQILLKKYQLSDEKNSRIIKELNMLKYQKDREELPRKELTHSSDICMLCGKPAIPGEGICRSCSL</sequence>
<reference evidence="2" key="1">
    <citation type="submission" date="2020-10" db="EMBL/GenBank/DDBJ databases">
        <authorList>
            <person name="Castelo-Branco R."/>
            <person name="Eusebio N."/>
            <person name="Adriana R."/>
            <person name="Vieira A."/>
            <person name="Brugerolle De Fraissinette N."/>
            <person name="Rezende De Castro R."/>
            <person name="Schneider M.P."/>
            <person name="Vasconcelos V."/>
            <person name="Leao P.N."/>
        </authorList>
    </citation>
    <scope>NUCLEOTIDE SEQUENCE</scope>
    <source>
        <strain evidence="2">LEGE 07157</strain>
    </source>
</reference>
<evidence type="ECO:0000313" key="2">
    <source>
        <dbReference type="EMBL" id="MBE9115479.1"/>
    </source>
</evidence>
<feature type="coiled-coil region" evidence="1">
    <location>
        <begin position="86"/>
        <end position="120"/>
    </location>
</feature>
<evidence type="ECO:0000256" key="1">
    <source>
        <dbReference type="SAM" id="Coils"/>
    </source>
</evidence>
<dbReference type="AlphaFoldDB" id="A0A8J7DP11"/>
<name>A0A8J7DP11_9CYAN</name>
<organism evidence="2 3">
    <name type="scientific">Lusitaniella coriacea LEGE 07157</name>
    <dbReference type="NCBI Taxonomy" id="945747"/>
    <lineage>
        <taxon>Bacteria</taxon>
        <taxon>Bacillati</taxon>
        <taxon>Cyanobacteriota</taxon>
        <taxon>Cyanophyceae</taxon>
        <taxon>Spirulinales</taxon>
        <taxon>Lusitaniellaceae</taxon>
        <taxon>Lusitaniella</taxon>
    </lineage>
</organism>
<keyword evidence="1" id="KW-0175">Coiled coil</keyword>
<protein>
    <submittedName>
        <fullName evidence="2">Uncharacterized protein</fullName>
    </submittedName>
</protein>
<comment type="caution">
    <text evidence="2">The sequence shown here is derived from an EMBL/GenBank/DDBJ whole genome shotgun (WGS) entry which is preliminary data.</text>
</comment>
<proteinExistence type="predicted"/>
<dbReference type="Proteomes" id="UP000654482">
    <property type="component" value="Unassembled WGS sequence"/>
</dbReference>